<dbReference type="SUPFAM" id="SSF47370">
    <property type="entry name" value="Bromodomain"/>
    <property type="match status" value="1"/>
</dbReference>
<dbReference type="AlphaFoldDB" id="A0A5S6QRA5"/>
<dbReference type="SMART" id="SM00297">
    <property type="entry name" value="BROMO"/>
    <property type="match status" value="1"/>
</dbReference>
<evidence type="ECO:0000313" key="4">
    <source>
        <dbReference type="Proteomes" id="UP000046395"/>
    </source>
</evidence>
<accession>A0A5S6QRA5</accession>
<dbReference type="InterPro" id="IPR036427">
    <property type="entry name" value="Bromodomain-like_sf"/>
</dbReference>
<feature type="region of interest" description="Disordered" evidence="2">
    <location>
        <begin position="235"/>
        <end position="256"/>
    </location>
</feature>
<reference evidence="5" key="1">
    <citation type="submission" date="2019-12" db="UniProtKB">
        <authorList>
            <consortium name="WormBaseParasite"/>
        </authorList>
    </citation>
    <scope>IDENTIFICATION</scope>
</reference>
<feature type="domain" description="Bromo" evidence="3">
    <location>
        <begin position="259"/>
        <end position="365"/>
    </location>
</feature>
<dbReference type="WBParaSite" id="TMUE_2000009689.1">
    <property type="protein sequence ID" value="TMUE_2000009689.1"/>
    <property type="gene ID" value="WBGene00300695"/>
</dbReference>
<dbReference type="PANTHER" id="PTHR15398">
    <property type="entry name" value="BROMODOMAIN-CONTAINING PROTEIN 8"/>
    <property type="match status" value="1"/>
</dbReference>
<feature type="compositionally biased region" description="Low complexity" evidence="2">
    <location>
        <begin position="236"/>
        <end position="253"/>
    </location>
</feature>
<dbReference type="Gene3D" id="1.20.920.10">
    <property type="entry name" value="Bromodomain-like"/>
    <property type="match status" value="1"/>
</dbReference>
<dbReference type="InterPro" id="IPR001487">
    <property type="entry name" value="Bromodomain"/>
</dbReference>
<sequence length="366" mass="41134">MGNPIRLRGIEAEANTARSSVIDCCEPNGQMVDRQAFSPSDFVSRPFPGDHWRARDNFILACLVRAFQSQYNEPMDWEKVCETLVGRTDTVFKPGYMNALACEMQYGLLESYVIQLHLKANKSLSTRAEVAEFISDVFYMKFCSQEKQSLESVVATYGVWQDVKAAVLDSSLPAEDGLAWGERALSIVREVTRHVCPCPPILVGQYSQTSHVDAEFEKPTDESVVLGLVAAGNQEASQSGSSAGNRASSRSQRPTSADSARMAKCLLRLLDIAYEHRDYSIFLRRVCGIEEYDKLVCRPTCLMDVKRAIRQGKIRSIEALRRKLLQMLNNAFVFNSVYDALYQRVAVMASEVMDAFDERVRIMKSD</sequence>
<evidence type="ECO:0000259" key="3">
    <source>
        <dbReference type="SMART" id="SM00297"/>
    </source>
</evidence>
<evidence type="ECO:0000313" key="5">
    <source>
        <dbReference type="WBParaSite" id="TMUE_2000009689.1"/>
    </source>
</evidence>
<dbReference type="Pfam" id="PF00439">
    <property type="entry name" value="Bromodomain"/>
    <property type="match status" value="1"/>
</dbReference>
<organism evidence="4 5">
    <name type="scientific">Trichuris muris</name>
    <name type="common">Mouse whipworm</name>
    <dbReference type="NCBI Taxonomy" id="70415"/>
    <lineage>
        <taxon>Eukaryota</taxon>
        <taxon>Metazoa</taxon>
        <taxon>Ecdysozoa</taxon>
        <taxon>Nematoda</taxon>
        <taxon>Enoplea</taxon>
        <taxon>Dorylaimia</taxon>
        <taxon>Trichinellida</taxon>
        <taxon>Trichuridae</taxon>
        <taxon>Trichuris</taxon>
    </lineage>
</organism>
<proteinExistence type="predicted"/>
<name>A0A5S6QRA5_TRIMR</name>
<keyword evidence="4" id="KW-1185">Reference proteome</keyword>
<dbReference type="STRING" id="70415.A0A5S6QRA5"/>
<dbReference type="PANTHER" id="PTHR15398:SF4">
    <property type="entry name" value="BROMODOMAIN-CONTAINING PROTEIN 8 ISOFORM X1"/>
    <property type="match status" value="1"/>
</dbReference>
<protein>
    <submittedName>
        <fullName evidence="5">Bromo domain-containing protein</fullName>
    </submittedName>
</protein>
<dbReference type="Proteomes" id="UP000046395">
    <property type="component" value="Unassembled WGS sequence"/>
</dbReference>
<dbReference type="GO" id="GO:0035267">
    <property type="term" value="C:NuA4 histone acetyltransferase complex"/>
    <property type="evidence" value="ECO:0007669"/>
    <property type="project" value="TreeGrafter"/>
</dbReference>
<evidence type="ECO:0000256" key="1">
    <source>
        <dbReference type="ARBA" id="ARBA00023117"/>
    </source>
</evidence>
<evidence type="ECO:0000256" key="2">
    <source>
        <dbReference type="SAM" id="MobiDB-lite"/>
    </source>
</evidence>
<keyword evidence="1" id="KW-0103">Bromodomain</keyword>